<gene>
    <name evidence="11" type="ORF">RMAR00112_LOCUS1927</name>
</gene>
<dbReference type="PROSITE" id="PS50011">
    <property type="entry name" value="PROTEIN_KINASE_DOM"/>
    <property type="match status" value="1"/>
</dbReference>
<dbReference type="Gene3D" id="1.10.510.10">
    <property type="entry name" value="Transferase(Phosphotransferase) domain 1"/>
    <property type="match status" value="1"/>
</dbReference>
<sequence>MKVLDGGFFGLTCVDDEAEVVLKGVGFGGSDGEALQEKVMNLVKFEEHENLVKYLGCRNVEGEIWLVKEKQELWSTSLLSTKLSEPALASVAKQALDALDWLHANGITHGDLHASNVLVDINGIVKLTDYGIADELRSGKSEDSVNAHPPWWTAPELLAAGVDGKSSIAADLWALGATLIELADGQAPYSDRHPDRPRPENPQTDGAPETKGCPQLRTAPKWSTFMNEFIACCSAELPSNRLSLKRLQNHRFVEQANSEALVARLLELGESARYQQIDIDPFDQLEKLYRTNQTLRIPFISLDSFAPEVFAQELTDESPLGDSSRERPALSMIPAIRSAFEYHEEKASLMPDAKDLYESRAEELSSLLRNLYRS</sequence>
<keyword evidence="4" id="KW-0547">Nucleotide-binding</keyword>
<evidence type="ECO:0000256" key="9">
    <source>
        <dbReference type="SAM" id="MobiDB-lite"/>
    </source>
</evidence>
<keyword evidence="2" id="KW-0723">Serine/threonine-protein kinase</keyword>
<comment type="catalytic activity">
    <reaction evidence="7">
        <text>L-threonyl-[protein] + ATP = O-phospho-L-threonyl-[protein] + ADP + H(+)</text>
        <dbReference type="Rhea" id="RHEA:46608"/>
        <dbReference type="Rhea" id="RHEA-COMP:11060"/>
        <dbReference type="Rhea" id="RHEA-COMP:11605"/>
        <dbReference type="ChEBI" id="CHEBI:15378"/>
        <dbReference type="ChEBI" id="CHEBI:30013"/>
        <dbReference type="ChEBI" id="CHEBI:30616"/>
        <dbReference type="ChEBI" id="CHEBI:61977"/>
        <dbReference type="ChEBI" id="CHEBI:456216"/>
        <dbReference type="EC" id="2.7.11.1"/>
    </reaction>
</comment>
<dbReference type="GO" id="GO:0004674">
    <property type="term" value="F:protein serine/threonine kinase activity"/>
    <property type="evidence" value="ECO:0007669"/>
    <property type="project" value="UniProtKB-KW"/>
</dbReference>
<dbReference type="PANTHER" id="PTHR48012:SF10">
    <property type="entry name" value="FI20177P1"/>
    <property type="match status" value="1"/>
</dbReference>
<feature type="domain" description="Protein kinase" evidence="10">
    <location>
        <begin position="1"/>
        <end position="253"/>
    </location>
</feature>
<evidence type="ECO:0000256" key="1">
    <source>
        <dbReference type="ARBA" id="ARBA00008874"/>
    </source>
</evidence>
<keyword evidence="6" id="KW-0067">ATP-binding</keyword>
<dbReference type="InterPro" id="IPR050629">
    <property type="entry name" value="STE20/SPS1-PAK"/>
</dbReference>
<evidence type="ECO:0000256" key="8">
    <source>
        <dbReference type="ARBA" id="ARBA00048679"/>
    </source>
</evidence>
<feature type="region of interest" description="Disordered" evidence="9">
    <location>
        <begin position="187"/>
        <end position="215"/>
    </location>
</feature>
<comment type="catalytic activity">
    <reaction evidence="8">
        <text>L-seryl-[protein] + ATP = O-phospho-L-seryl-[protein] + ADP + H(+)</text>
        <dbReference type="Rhea" id="RHEA:17989"/>
        <dbReference type="Rhea" id="RHEA-COMP:9863"/>
        <dbReference type="Rhea" id="RHEA-COMP:11604"/>
        <dbReference type="ChEBI" id="CHEBI:15378"/>
        <dbReference type="ChEBI" id="CHEBI:29999"/>
        <dbReference type="ChEBI" id="CHEBI:30616"/>
        <dbReference type="ChEBI" id="CHEBI:83421"/>
        <dbReference type="ChEBI" id="CHEBI:456216"/>
        <dbReference type="EC" id="2.7.11.1"/>
    </reaction>
</comment>
<evidence type="ECO:0000256" key="3">
    <source>
        <dbReference type="ARBA" id="ARBA00022679"/>
    </source>
</evidence>
<evidence type="ECO:0000256" key="2">
    <source>
        <dbReference type="ARBA" id="ARBA00022527"/>
    </source>
</evidence>
<name>A0A7S2ZAX5_9RHOD</name>
<feature type="compositionally biased region" description="Basic and acidic residues" evidence="9">
    <location>
        <begin position="190"/>
        <end position="199"/>
    </location>
</feature>
<organism evidence="11">
    <name type="scientific">Rhodosorus marinus</name>
    <dbReference type="NCBI Taxonomy" id="101924"/>
    <lineage>
        <taxon>Eukaryota</taxon>
        <taxon>Rhodophyta</taxon>
        <taxon>Stylonematophyceae</taxon>
        <taxon>Stylonematales</taxon>
        <taxon>Stylonemataceae</taxon>
        <taxon>Rhodosorus</taxon>
    </lineage>
</organism>
<evidence type="ECO:0000256" key="4">
    <source>
        <dbReference type="ARBA" id="ARBA00022741"/>
    </source>
</evidence>
<dbReference type="GO" id="GO:0005524">
    <property type="term" value="F:ATP binding"/>
    <property type="evidence" value="ECO:0007669"/>
    <property type="project" value="UniProtKB-KW"/>
</dbReference>
<dbReference type="AlphaFoldDB" id="A0A7S2ZAX5"/>
<keyword evidence="5" id="KW-0418">Kinase</keyword>
<dbReference type="InterPro" id="IPR000719">
    <property type="entry name" value="Prot_kinase_dom"/>
</dbReference>
<dbReference type="PANTHER" id="PTHR48012">
    <property type="entry name" value="STERILE20-LIKE KINASE, ISOFORM B-RELATED"/>
    <property type="match status" value="1"/>
</dbReference>
<evidence type="ECO:0000313" key="11">
    <source>
        <dbReference type="EMBL" id="CAE0033985.1"/>
    </source>
</evidence>
<accession>A0A7S2ZAX5</accession>
<keyword evidence="3" id="KW-0808">Transferase</keyword>
<evidence type="ECO:0000259" key="10">
    <source>
        <dbReference type="PROSITE" id="PS50011"/>
    </source>
</evidence>
<protein>
    <recommendedName>
        <fullName evidence="10">Protein kinase domain-containing protein</fullName>
    </recommendedName>
</protein>
<reference evidence="11" key="1">
    <citation type="submission" date="2021-01" db="EMBL/GenBank/DDBJ databases">
        <authorList>
            <person name="Corre E."/>
            <person name="Pelletier E."/>
            <person name="Niang G."/>
            <person name="Scheremetjew M."/>
            <person name="Finn R."/>
            <person name="Kale V."/>
            <person name="Holt S."/>
            <person name="Cochrane G."/>
            <person name="Meng A."/>
            <person name="Brown T."/>
            <person name="Cohen L."/>
        </authorList>
    </citation>
    <scope>NUCLEOTIDE SEQUENCE</scope>
    <source>
        <strain evidence="11">CCMP 769</strain>
    </source>
</reference>
<dbReference type="EMBL" id="HBHW01002387">
    <property type="protein sequence ID" value="CAE0033985.1"/>
    <property type="molecule type" value="Transcribed_RNA"/>
</dbReference>
<evidence type="ECO:0000256" key="7">
    <source>
        <dbReference type="ARBA" id="ARBA00047899"/>
    </source>
</evidence>
<dbReference type="GO" id="GO:0005737">
    <property type="term" value="C:cytoplasm"/>
    <property type="evidence" value="ECO:0007669"/>
    <property type="project" value="TreeGrafter"/>
</dbReference>
<proteinExistence type="inferred from homology"/>
<dbReference type="Pfam" id="PF00069">
    <property type="entry name" value="Pkinase"/>
    <property type="match status" value="1"/>
</dbReference>
<evidence type="ECO:0000256" key="6">
    <source>
        <dbReference type="ARBA" id="ARBA00022840"/>
    </source>
</evidence>
<dbReference type="SUPFAM" id="SSF56112">
    <property type="entry name" value="Protein kinase-like (PK-like)"/>
    <property type="match status" value="1"/>
</dbReference>
<comment type="similarity">
    <text evidence="1">Belongs to the protein kinase superfamily. STE Ser/Thr protein kinase family. STE20 subfamily.</text>
</comment>
<evidence type="ECO:0000256" key="5">
    <source>
        <dbReference type="ARBA" id="ARBA00022777"/>
    </source>
</evidence>
<dbReference type="InterPro" id="IPR011009">
    <property type="entry name" value="Kinase-like_dom_sf"/>
</dbReference>